<comment type="cofactor">
    <cofactor evidence="1">
        <name>Mg(2+)</name>
        <dbReference type="ChEBI" id="CHEBI:18420"/>
    </cofactor>
</comment>
<evidence type="ECO:0000256" key="7">
    <source>
        <dbReference type="ARBA" id="ARBA00022490"/>
    </source>
</evidence>
<dbReference type="GO" id="GO:0004826">
    <property type="term" value="F:phenylalanine-tRNA ligase activity"/>
    <property type="evidence" value="ECO:0007669"/>
    <property type="project" value="UniProtKB-EC"/>
</dbReference>
<dbReference type="InterPro" id="IPR045864">
    <property type="entry name" value="aa-tRNA-synth_II/BPL/LPL"/>
</dbReference>
<dbReference type="Pfam" id="PF03484">
    <property type="entry name" value="B5"/>
    <property type="match status" value="1"/>
</dbReference>
<dbReference type="EC" id="6.1.1.20" evidence="5"/>
<comment type="subunit">
    <text evidence="4">Tetramer of two alpha and two beta subunits.</text>
</comment>
<dbReference type="Pfam" id="PF03147">
    <property type="entry name" value="FDX-ACB"/>
    <property type="match status" value="1"/>
</dbReference>
<dbReference type="InterPro" id="IPR005121">
    <property type="entry name" value="Fdx_antiC-bd"/>
</dbReference>
<dbReference type="GO" id="GO:0009328">
    <property type="term" value="C:phenylalanine-tRNA ligase complex"/>
    <property type="evidence" value="ECO:0007669"/>
    <property type="project" value="TreeGrafter"/>
</dbReference>
<keyword evidence="8" id="KW-0820">tRNA-binding</keyword>
<sequence length="777" mass="85850">MIVTRSWLNEFIDLSEVSNNRLYETFNAIGLEVDSIDQIEIDPNVLIGKIISCEKHPDADKLNVCQIDVGDRIEQIVCGAANVVNAEYVAVATIGAVLPGNFEIKNAELRGVKSAGMVCASSELGLPETGKGIMILDESIGELEVGKPLGEYAVVADTVIELELTANRGDCLSIYGVARDLSAALNIEMKTFEYKQAEKMKLGIARDAELHTEGEMDADLRFKLATMDMIGSTFLMQLRLAMVKVEAEGNLAKMLAYAIHTTGVILRAYDCTSLCKENEKIIVIPKAKAKGIIEITVNDKILSIVGVDQSEAYAAVDTTKKLLIEASYIDPDLLVEAVAMNGLKTDDLYYKTSRGANPDLVFGLQFLASLLDIYSDINCYEGSLDVQADRQKKKIIVSASEVSSIIGMNVELNRIVTILQKLGFGITSMDHEHVAVTVPLFRHDMKNIQDITEEVVRIIGINNIEAKPFVFAEKRRLNHTSEQYKIKKSFKNRAVGNGFYENVSYVFTERAVLEKYGFSTVEKALDLANPIAEELDTLRSTILINLLNAAKRNVSYSKKSIPLFEIGAVFGPNREQSEVISFVFSGQIEEEHVANAGKPKLVDFTAFTKKIGGVIGTFELLPCSQDNALIHPYQSADVLVNGKVCGYMSKLHPTVQEAYGIPVTFIAELSMDVLLPTHINATAISKFQGVYKDLSIVIDKSLSYFEVAKILNGLELPLLKEYYPVDIYEDEKLGDKKSLTVRFLIQSMEKTLEDSDIESLMQEIMSAVKVQCNAELR</sequence>
<dbReference type="InterPro" id="IPR020825">
    <property type="entry name" value="Phe-tRNA_synthase-like_B3/B4"/>
</dbReference>
<dbReference type="Gene3D" id="2.40.50.140">
    <property type="entry name" value="Nucleic acid-binding proteins"/>
    <property type="match status" value="1"/>
</dbReference>
<evidence type="ECO:0000256" key="1">
    <source>
        <dbReference type="ARBA" id="ARBA00001946"/>
    </source>
</evidence>
<dbReference type="SUPFAM" id="SSF56037">
    <property type="entry name" value="PheT/TilS domain"/>
    <property type="match status" value="1"/>
</dbReference>
<dbReference type="HAMAP" id="MF_00283">
    <property type="entry name" value="Phe_tRNA_synth_beta1"/>
    <property type="match status" value="1"/>
</dbReference>
<accession>A0A1W1CKC7</accession>
<dbReference type="SMART" id="SM00896">
    <property type="entry name" value="FDX-ACB"/>
    <property type="match status" value="1"/>
</dbReference>
<dbReference type="EMBL" id="FPHL01000043">
    <property type="protein sequence ID" value="SFV66157.1"/>
    <property type="molecule type" value="Genomic_DNA"/>
</dbReference>
<dbReference type="AlphaFoldDB" id="A0A1W1CKC7"/>
<evidence type="ECO:0000256" key="10">
    <source>
        <dbReference type="ARBA" id="ARBA00022723"/>
    </source>
</evidence>
<dbReference type="CDD" id="cd00769">
    <property type="entry name" value="PheRS_beta_core"/>
    <property type="match status" value="1"/>
</dbReference>
<evidence type="ECO:0000256" key="18">
    <source>
        <dbReference type="ARBA" id="ARBA00049255"/>
    </source>
</evidence>
<dbReference type="SMART" id="SM00874">
    <property type="entry name" value="B5"/>
    <property type="match status" value="1"/>
</dbReference>
<evidence type="ECO:0000256" key="16">
    <source>
        <dbReference type="ARBA" id="ARBA00023146"/>
    </source>
</evidence>
<keyword evidence="11" id="KW-0547">Nucleotide-binding</keyword>
<feature type="domain" description="B5" evidence="21">
    <location>
        <begin position="390"/>
        <end position="466"/>
    </location>
</feature>
<dbReference type="PROSITE" id="PS50886">
    <property type="entry name" value="TRBD"/>
    <property type="match status" value="1"/>
</dbReference>
<dbReference type="InterPro" id="IPR033714">
    <property type="entry name" value="tRNA_bind_bactPheRS"/>
</dbReference>
<keyword evidence="12" id="KW-0067">ATP-binding</keyword>
<evidence type="ECO:0000256" key="15">
    <source>
        <dbReference type="ARBA" id="ARBA00022917"/>
    </source>
</evidence>
<dbReference type="GO" id="GO:0000287">
    <property type="term" value="F:magnesium ion binding"/>
    <property type="evidence" value="ECO:0007669"/>
    <property type="project" value="InterPro"/>
</dbReference>
<dbReference type="GO" id="GO:0005524">
    <property type="term" value="F:ATP binding"/>
    <property type="evidence" value="ECO:0007669"/>
    <property type="project" value="UniProtKB-KW"/>
</dbReference>
<dbReference type="PROSITE" id="PS51483">
    <property type="entry name" value="B5"/>
    <property type="match status" value="1"/>
</dbReference>
<keyword evidence="7" id="KW-0963">Cytoplasm</keyword>
<dbReference type="Gene3D" id="3.30.70.380">
    <property type="entry name" value="Ferrodoxin-fold anticodon-binding domain"/>
    <property type="match status" value="1"/>
</dbReference>
<evidence type="ECO:0000256" key="5">
    <source>
        <dbReference type="ARBA" id="ARBA00012814"/>
    </source>
</evidence>
<keyword evidence="10" id="KW-0479">Metal-binding</keyword>
<evidence type="ECO:0000256" key="14">
    <source>
        <dbReference type="ARBA" id="ARBA00022884"/>
    </source>
</evidence>
<dbReference type="Gene3D" id="3.30.930.10">
    <property type="entry name" value="Bira Bifunctional Protein, Domain 2"/>
    <property type="match status" value="1"/>
</dbReference>
<dbReference type="SUPFAM" id="SSF50249">
    <property type="entry name" value="Nucleic acid-binding proteins"/>
    <property type="match status" value="1"/>
</dbReference>
<dbReference type="InterPro" id="IPR009061">
    <property type="entry name" value="DNA-bd_dom_put_sf"/>
</dbReference>
<evidence type="ECO:0000313" key="22">
    <source>
        <dbReference type="EMBL" id="SFV66157.1"/>
    </source>
</evidence>
<evidence type="ECO:0000256" key="8">
    <source>
        <dbReference type="ARBA" id="ARBA00022555"/>
    </source>
</evidence>
<reference evidence="22" key="1">
    <citation type="submission" date="2016-10" db="EMBL/GenBank/DDBJ databases">
        <authorList>
            <person name="de Groot N.N."/>
        </authorList>
    </citation>
    <scope>NUCLEOTIDE SEQUENCE</scope>
</reference>
<feature type="domain" description="TRNA-binding" evidence="19">
    <location>
        <begin position="39"/>
        <end position="150"/>
    </location>
</feature>
<evidence type="ECO:0000256" key="12">
    <source>
        <dbReference type="ARBA" id="ARBA00022840"/>
    </source>
</evidence>
<keyword evidence="16 22" id="KW-0030">Aminoacyl-tRNA synthetase</keyword>
<evidence type="ECO:0000256" key="4">
    <source>
        <dbReference type="ARBA" id="ARBA00011209"/>
    </source>
</evidence>
<dbReference type="InterPro" id="IPR002547">
    <property type="entry name" value="tRNA-bd_dom"/>
</dbReference>
<name>A0A1W1CKC7_9ZZZZ</name>
<comment type="similarity">
    <text evidence="3">Belongs to the phenylalanyl-tRNA synthetase beta subunit family. Type 1 subfamily.</text>
</comment>
<protein>
    <recommendedName>
        <fullName evidence="6">Phenylalanine--tRNA ligase beta subunit</fullName>
        <ecNumber evidence="5">6.1.1.20</ecNumber>
    </recommendedName>
    <alternativeName>
        <fullName evidence="17">Phenylalanyl-tRNA synthetase beta subunit</fullName>
    </alternativeName>
</protein>
<dbReference type="PROSITE" id="PS51447">
    <property type="entry name" value="FDX_ACB"/>
    <property type="match status" value="1"/>
</dbReference>
<proteinExistence type="inferred from homology"/>
<dbReference type="PANTHER" id="PTHR10947:SF0">
    <property type="entry name" value="PHENYLALANINE--TRNA LIGASE BETA SUBUNIT"/>
    <property type="match status" value="1"/>
</dbReference>
<evidence type="ECO:0000256" key="17">
    <source>
        <dbReference type="ARBA" id="ARBA00033189"/>
    </source>
</evidence>
<gene>
    <name evidence="22" type="ORF">MNB_SV-10-278</name>
</gene>
<dbReference type="CDD" id="cd02796">
    <property type="entry name" value="tRNA_bind_bactPheRS"/>
    <property type="match status" value="1"/>
</dbReference>
<dbReference type="InterPro" id="IPR045060">
    <property type="entry name" value="Phe-tRNA-ligase_IIc_bsu"/>
</dbReference>
<dbReference type="Pfam" id="PF17759">
    <property type="entry name" value="tRNA_synthFbeta"/>
    <property type="match status" value="1"/>
</dbReference>
<comment type="catalytic activity">
    <reaction evidence="18">
        <text>tRNA(Phe) + L-phenylalanine + ATP = L-phenylalanyl-tRNA(Phe) + AMP + diphosphate + H(+)</text>
        <dbReference type="Rhea" id="RHEA:19413"/>
        <dbReference type="Rhea" id="RHEA-COMP:9668"/>
        <dbReference type="Rhea" id="RHEA-COMP:9699"/>
        <dbReference type="ChEBI" id="CHEBI:15378"/>
        <dbReference type="ChEBI" id="CHEBI:30616"/>
        <dbReference type="ChEBI" id="CHEBI:33019"/>
        <dbReference type="ChEBI" id="CHEBI:58095"/>
        <dbReference type="ChEBI" id="CHEBI:78442"/>
        <dbReference type="ChEBI" id="CHEBI:78531"/>
        <dbReference type="ChEBI" id="CHEBI:456215"/>
        <dbReference type="EC" id="6.1.1.20"/>
    </reaction>
</comment>
<evidence type="ECO:0000256" key="6">
    <source>
        <dbReference type="ARBA" id="ARBA00017032"/>
    </source>
</evidence>
<dbReference type="SUPFAM" id="SSF46955">
    <property type="entry name" value="Putative DNA-binding domain"/>
    <property type="match status" value="1"/>
</dbReference>
<keyword evidence="14" id="KW-0694">RNA-binding</keyword>
<dbReference type="InterPro" id="IPR005147">
    <property type="entry name" value="tRNA_synthase_B5-dom"/>
</dbReference>
<keyword evidence="13" id="KW-0460">Magnesium</keyword>
<dbReference type="FunFam" id="2.40.50.140:FF:000045">
    <property type="entry name" value="Phenylalanine--tRNA ligase beta subunit"/>
    <property type="match status" value="1"/>
</dbReference>
<dbReference type="Gene3D" id="3.30.56.10">
    <property type="match status" value="2"/>
</dbReference>
<evidence type="ECO:0000256" key="2">
    <source>
        <dbReference type="ARBA" id="ARBA00004496"/>
    </source>
</evidence>
<keyword evidence="9 22" id="KW-0436">Ligase</keyword>
<evidence type="ECO:0000256" key="11">
    <source>
        <dbReference type="ARBA" id="ARBA00022741"/>
    </source>
</evidence>
<dbReference type="NCBIfam" id="TIGR00472">
    <property type="entry name" value="pheT_bact"/>
    <property type="match status" value="1"/>
</dbReference>
<keyword evidence="15" id="KW-0648">Protein biosynthesis</keyword>
<dbReference type="InterPro" id="IPR041616">
    <property type="entry name" value="PheRS_beta_core"/>
</dbReference>
<evidence type="ECO:0000256" key="9">
    <source>
        <dbReference type="ARBA" id="ARBA00022598"/>
    </source>
</evidence>
<dbReference type="SUPFAM" id="SSF54991">
    <property type="entry name" value="Anticodon-binding domain of PheRS"/>
    <property type="match status" value="1"/>
</dbReference>
<evidence type="ECO:0000259" key="21">
    <source>
        <dbReference type="PROSITE" id="PS51483"/>
    </source>
</evidence>
<evidence type="ECO:0000256" key="3">
    <source>
        <dbReference type="ARBA" id="ARBA00008653"/>
    </source>
</evidence>
<evidence type="ECO:0000259" key="19">
    <source>
        <dbReference type="PROSITE" id="PS50886"/>
    </source>
</evidence>
<dbReference type="InterPro" id="IPR004532">
    <property type="entry name" value="Phe-tRNA-ligase_IIc_bsu_bact"/>
</dbReference>
<organism evidence="22">
    <name type="scientific">hydrothermal vent metagenome</name>
    <dbReference type="NCBI Taxonomy" id="652676"/>
    <lineage>
        <taxon>unclassified sequences</taxon>
        <taxon>metagenomes</taxon>
        <taxon>ecological metagenomes</taxon>
    </lineage>
</organism>
<dbReference type="GO" id="GO:0000049">
    <property type="term" value="F:tRNA binding"/>
    <property type="evidence" value="ECO:0007669"/>
    <property type="project" value="UniProtKB-KW"/>
</dbReference>
<feature type="domain" description="FDX-ACB" evidence="20">
    <location>
        <begin position="685"/>
        <end position="777"/>
    </location>
</feature>
<evidence type="ECO:0000256" key="13">
    <source>
        <dbReference type="ARBA" id="ARBA00022842"/>
    </source>
</evidence>
<dbReference type="InterPro" id="IPR036690">
    <property type="entry name" value="Fdx_antiC-bd_sf"/>
</dbReference>
<dbReference type="PANTHER" id="PTHR10947">
    <property type="entry name" value="PHENYLALANYL-TRNA SYNTHETASE BETA CHAIN AND LEUCINE-RICH REPEAT-CONTAINING PROTEIN 47"/>
    <property type="match status" value="1"/>
</dbReference>
<dbReference type="NCBIfam" id="NF045760">
    <property type="entry name" value="YtpR"/>
    <property type="match status" value="1"/>
</dbReference>
<comment type="subcellular location">
    <subcellularLocation>
        <location evidence="2">Cytoplasm</location>
    </subcellularLocation>
</comment>
<dbReference type="InterPro" id="IPR012340">
    <property type="entry name" value="NA-bd_OB-fold"/>
</dbReference>
<dbReference type="GO" id="GO:0006432">
    <property type="term" value="P:phenylalanyl-tRNA aminoacylation"/>
    <property type="evidence" value="ECO:0007669"/>
    <property type="project" value="InterPro"/>
</dbReference>
<dbReference type="SUPFAM" id="SSF55681">
    <property type="entry name" value="Class II aaRS and biotin synthetases"/>
    <property type="match status" value="1"/>
</dbReference>
<dbReference type="Gene3D" id="3.50.40.10">
    <property type="entry name" value="Phenylalanyl-trna Synthetase, Chain B, domain 3"/>
    <property type="match status" value="1"/>
</dbReference>
<evidence type="ECO:0000259" key="20">
    <source>
        <dbReference type="PROSITE" id="PS51447"/>
    </source>
</evidence>
<dbReference type="Pfam" id="PF01588">
    <property type="entry name" value="tRNA_bind"/>
    <property type="match status" value="1"/>
</dbReference>